<proteinExistence type="predicted"/>
<dbReference type="Gene3D" id="2.60.40.150">
    <property type="entry name" value="C2 domain"/>
    <property type="match status" value="1"/>
</dbReference>
<dbReference type="InterPro" id="IPR035892">
    <property type="entry name" value="C2_domain_sf"/>
</dbReference>
<evidence type="ECO:0000259" key="1">
    <source>
        <dbReference type="PROSITE" id="PS50004"/>
    </source>
</evidence>
<dbReference type="Pfam" id="PF00168">
    <property type="entry name" value="C2"/>
    <property type="match status" value="1"/>
</dbReference>
<dbReference type="InterPro" id="IPR051634">
    <property type="entry name" value="Extended_Synaptotagmin"/>
</dbReference>
<dbReference type="GO" id="GO:0005789">
    <property type="term" value="C:endoplasmic reticulum membrane"/>
    <property type="evidence" value="ECO:0007669"/>
    <property type="project" value="TreeGrafter"/>
</dbReference>
<dbReference type="Proteomes" id="UP000276133">
    <property type="component" value="Unassembled WGS sequence"/>
</dbReference>
<comment type="caution">
    <text evidence="2">The sequence shown here is derived from an EMBL/GenBank/DDBJ whole genome shotgun (WGS) entry which is preliminary data.</text>
</comment>
<dbReference type="GO" id="GO:0005544">
    <property type="term" value="F:calcium-dependent phospholipid binding"/>
    <property type="evidence" value="ECO:0007669"/>
    <property type="project" value="TreeGrafter"/>
</dbReference>
<dbReference type="PANTHER" id="PTHR45761">
    <property type="entry name" value="EXTENDED SYNAPTOTAGMIN-LIKE PROTEIN 2, ISOFORM C"/>
    <property type="match status" value="1"/>
</dbReference>
<evidence type="ECO:0000313" key="2">
    <source>
        <dbReference type="EMBL" id="RNA28145.1"/>
    </source>
</evidence>
<feature type="non-terminal residue" evidence="2">
    <location>
        <position position="206"/>
    </location>
</feature>
<dbReference type="GO" id="GO:0005509">
    <property type="term" value="F:calcium ion binding"/>
    <property type="evidence" value="ECO:0007669"/>
    <property type="project" value="TreeGrafter"/>
</dbReference>
<evidence type="ECO:0000313" key="3">
    <source>
        <dbReference type="Proteomes" id="UP000276133"/>
    </source>
</evidence>
<keyword evidence="3" id="KW-1185">Reference proteome</keyword>
<dbReference type="PANTHER" id="PTHR45761:SF1">
    <property type="entry name" value="EXTENDED SYNAPTOTAGMIN-LIKE PROTEIN 2, ISOFORM C"/>
    <property type="match status" value="1"/>
</dbReference>
<dbReference type="SMART" id="SM00239">
    <property type="entry name" value="C2"/>
    <property type="match status" value="1"/>
</dbReference>
<dbReference type="OrthoDB" id="1029639at2759"/>
<dbReference type="PROSITE" id="PS50004">
    <property type="entry name" value="C2"/>
    <property type="match status" value="1"/>
</dbReference>
<dbReference type="AlphaFoldDB" id="A0A3M7RXS6"/>
<dbReference type="SUPFAM" id="SSF49562">
    <property type="entry name" value="C2 domain (Calcium/lipid-binding domain, CaLB)"/>
    <property type="match status" value="1"/>
</dbReference>
<reference evidence="2 3" key="1">
    <citation type="journal article" date="2018" name="Sci. Rep.">
        <title>Genomic signatures of local adaptation to the degree of environmental predictability in rotifers.</title>
        <authorList>
            <person name="Franch-Gras L."/>
            <person name="Hahn C."/>
            <person name="Garcia-Roger E.M."/>
            <person name="Carmona M.J."/>
            <person name="Serra M."/>
            <person name="Gomez A."/>
        </authorList>
    </citation>
    <scope>NUCLEOTIDE SEQUENCE [LARGE SCALE GENOMIC DNA]</scope>
    <source>
        <strain evidence="2">HYR1</strain>
    </source>
</reference>
<dbReference type="STRING" id="10195.A0A3M7RXS6"/>
<organism evidence="2 3">
    <name type="scientific">Brachionus plicatilis</name>
    <name type="common">Marine rotifer</name>
    <name type="synonym">Brachionus muelleri</name>
    <dbReference type="NCBI Taxonomy" id="10195"/>
    <lineage>
        <taxon>Eukaryota</taxon>
        <taxon>Metazoa</taxon>
        <taxon>Spiralia</taxon>
        <taxon>Gnathifera</taxon>
        <taxon>Rotifera</taxon>
        <taxon>Eurotatoria</taxon>
        <taxon>Monogononta</taxon>
        <taxon>Pseudotrocha</taxon>
        <taxon>Ploima</taxon>
        <taxon>Brachionidae</taxon>
        <taxon>Brachionus</taxon>
    </lineage>
</organism>
<accession>A0A3M7RXS6</accession>
<name>A0A3M7RXS6_BRAPC</name>
<dbReference type="EMBL" id="REGN01002428">
    <property type="protein sequence ID" value="RNA28145.1"/>
    <property type="molecule type" value="Genomic_DNA"/>
</dbReference>
<dbReference type="GO" id="GO:0008429">
    <property type="term" value="F:phosphatidylethanolamine binding"/>
    <property type="evidence" value="ECO:0007669"/>
    <property type="project" value="TreeGrafter"/>
</dbReference>
<dbReference type="GO" id="GO:0031210">
    <property type="term" value="F:phosphatidylcholine binding"/>
    <property type="evidence" value="ECO:0007669"/>
    <property type="project" value="TreeGrafter"/>
</dbReference>
<dbReference type="GO" id="GO:0035091">
    <property type="term" value="F:phosphatidylinositol binding"/>
    <property type="evidence" value="ECO:0007669"/>
    <property type="project" value="TreeGrafter"/>
</dbReference>
<sequence length="206" mass="23517">IYKLKGVSRGELILCLEWFTVSTESQKLNEILGVKSLNQQQASCILLVDLKSALDLPMVLKKSGVSEPSPRAIFSINDNSQESTTLDKTTHPKWNQNFCFFVENPQNEFLMCKINDEKSKKTIANLQISLKDLLIEENLELSRVFDLRTLINDYNPKLSLNLRLYILCPGFRPEPERQKIQAEKSASLDKSLSGYSQENILTKSEF</sequence>
<dbReference type="InterPro" id="IPR000008">
    <property type="entry name" value="C2_dom"/>
</dbReference>
<feature type="non-terminal residue" evidence="2">
    <location>
        <position position="1"/>
    </location>
</feature>
<protein>
    <submittedName>
        <fullName evidence="2">Extended synaptotagmin-2</fullName>
    </submittedName>
</protein>
<feature type="domain" description="C2" evidence="1">
    <location>
        <begin position="27"/>
        <end position="162"/>
    </location>
</feature>
<gene>
    <name evidence="2" type="ORF">BpHYR1_010758</name>
</gene>